<keyword evidence="11" id="KW-0067">ATP-binding</keyword>
<evidence type="ECO:0000256" key="10">
    <source>
        <dbReference type="ARBA" id="ARBA00022741"/>
    </source>
</evidence>
<dbReference type="CDD" id="cd00769">
    <property type="entry name" value="PheRS_beta_core"/>
    <property type="match status" value="1"/>
</dbReference>
<dbReference type="Proteomes" id="UP000309340">
    <property type="component" value="Unassembled WGS sequence"/>
</dbReference>
<dbReference type="Pfam" id="PF17759">
    <property type="entry name" value="tRNA_synthFbeta"/>
    <property type="match status" value="1"/>
</dbReference>
<dbReference type="SMART" id="SM00873">
    <property type="entry name" value="B3_4"/>
    <property type="match status" value="1"/>
</dbReference>
<dbReference type="InterPro" id="IPR009061">
    <property type="entry name" value="DNA-bd_dom_put_sf"/>
</dbReference>
<dbReference type="SUPFAM" id="SSF55681">
    <property type="entry name" value="Class II aaRS and biotin synthetases"/>
    <property type="match status" value="1"/>
</dbReference>
<evidence type="ECO:0000313" key="19">
    <source>
        <dbReference type="EMBL" id="TKA75307.1"/>
    </source>
</evidence>
<comment type="caution">
    <text evidence="19">The sequence shown here is derived from an EMBL/GenBank/DDBJ whole genome shotgun (WGS) entry which is preliminary data.</text>
</comment>
<evidence type="ECO:0000256" key="2">
    <source>
        <dbReference type="ARBA" id="ARBA00004496"/>
    </source>
</evidence>
<keyword evidence="10" id="KW-0547">Nucleotide-binding</keyword>
<dbReference type="SUPFAM" id="SSF46955">
    <property type="entry name" value="Putative DNA-binding domain"/>
    <property type="match status" value="2"/>
</dbReference>
<dbReference type="EC" id="6.1.1.20" evidence="5"/>
<keyword evidence="20" id="KW-1185">Reference proteome</keyword>
<dbReference type="Gene3D" id="3.50.40.10">
    <property type="entry name" value="Phenylalanyl-trna Synthetase, Chain B, domain 3"/>
    <property type="match status" value="1"/>
</dbReference>
<dbReference type="OrthoDB" id="1698572at2759"/>
<feature type="domain" description="B5" evidence="18">
    <location>
        <begin position="297"/>
        <end position="375"/>
    </location>
</feature>
<evidence type="ECO:0000256" key="13">
    <source>
        <dbReference type="ARBA" id="ARBA00022917"/>
    </source>
</evidence>
<dbReference type="InterPro" id="IPR005147">
    <property type="entry name" value="tRNA_synthase_B5-dom"/>
</dbReference>
<evidence type="ECO:0000256" key="6">
    <source>
        <dbReference type="ARBA" id="ARBA00017032"/>
    </source>
</evidence>
<dbReference type="InterPro" id="IPR005146">
    <property type="entry name" value="B3/B4_tRNA-bd"/>
</dbReference>
<organism evidence="19 20">
    <name type="scientific">Friedmanniomyces simplex</name>
    <dbReference type="NCBI Taxonomy" id="329884"/>
    <lineage>
        <taxon>Eukaryota</taxon>
        <taxon>Fungi</taxon>
        <taxon>Dikarya</taxon>
        <taxon>Ascomycota</taxon>
        <taxon>Pezizomycotina</taxon>
        <taxon>Dothideomycetes</taxon>
        <taxon>Dothideomycetidae</taxon>
        <taxon>Mycosphaerellales</taxon>
        <taxon>Teratosphaeriaceae</taxon>
        <taxon>Friedmanniomyces</taxon>
    </lineage>
</organism>
<comment type="subcellular location">
    <subcellularLocation>
        <location evidence="2">Cytoplasm</location>
    </subcellularLocation>
</comment>
<dbReference type="GO" id="GO:0004826">
    <property type="term" value="F:phenylalanine-tRNA ligase activity"/>
    <property type="evidence" value="ECO:0007669"/>
    <property type="project" value="UniProtKB-EC"/>
</dbReference>
<dbReference type="FunFam" id="3.30.56.10:FF:000006">
    <property type="entry name" value="Phenylalanyl-tRNA synthetase subunit beta"/>
    <property type="match status" value="1"/>
</dbReference>
<dbReference type="Pfam" id="PF18262">
    <property type="entry name" value="PhetRS_B1"/>
    <property type="match status" value="1"/>
</dbReference>
<evidence type="ECO:0000256" key="8">
    <source>
        <dbReference type="ARBA" id="ARBA00022598"/>
    </source>
</evidence>
<dbReference type="InterPro" id="IPR045060">
    <property type="entry name" value="Phe-tRNA-ligase_IIc_bsu"/>
</dbReference>
<evidence type="ECO:0000256" key="7">
    <source>
        <dbReference type="ARBA" id="ARBA00022490"/>
    </source>
</evidence>
<dbReference type="InterPro" id="IPR020825">
    <property type="entry name" value="Phe-tRNA_synthase-like_B3/B4"/>
</dbReference>
<keyword evidence="13" id="KW-0648">Protein biosynthesis</keyword>
<evidence type="ECO:0000256" key="4">
    <source>
        <dbReference type="ARBA" id="ARBA00011209"/>
    </source>
</evidence>
<dbReference type="SMART" id="SM00874">
    <property type="entry name" value="B5"/>
    <property type="match status" value="1"/>
</dbReference>
<dbReference type="FunFam" id="3.50.40.10:FF:000002">
    <property type="entry name" value="phenylalanine--tRNA ligase beta subunit"/>
    <property type="match status" value="1"/>
</dbReference>
<evidence type="ECO:0000313" key="20">
    <source>
        <dbReference type="Proteomes" id="UP000309340"/>
    </source>
</evidence>
<comment type="catalytic activity">
    <reaction evidence="16">
        <text>tRNA(Phe) + L-phenylalanine + ATP = L-phenylalanyl-tRNA(Phe) + AMP + diphosphate + H(+)</text>
        <dbReference type="Rhea" id="RHEA:19413"/>
        <dbReference type="Rhea" id="RHEA-COMP:9668"/>
        <dbReference type="Rhea" id="RHEA-COMP:9699"/>
        <dbReference type="ChEBI" id="CHEBI:15378"/>
        <dbReference type="ChEBI" id="CHEBI:30616"/>
        <dbReference type="ChEBI" id="CHEBI:33019"/>
        <dbReference type="ChEBI" id="CHEBI:58095"/>
        <dbReference type="ChEBI" id="CHEBI:78442"/>
        <dbReference type="ChEBI" id="CHEBI:78531"/>
        <dbReference type="ChEBI" id="CHEBI:456215"/>
        <dbReference type="EC" id="6.1.1.20"/>
    </reaction>
</comment>
<dbReference type="GO" id="GO:0000287">
    <property type="term" value="F:magnesium ion binding"/>
    <property type="evidence" value="ECO:0007669"/>
    <property type="project" value="InterPro"/>
</dbReference>
<evidence type="ECO:0000256" key="14">
    <source>
        <dbReference type="ARBA" id="ARBA00023146"/>
    </source>
</evidence>
<dbReference type="GO" id="GO:0009328">
    <property type="term" value="C:phenylalanine-tRNA ligase complex"/>
    <property type="evidence" value="ECO:0007669"/>
    <property type="project" value="TreeGrafter"/>
</dbReference>
<dbReference type="Gene3D" id="3.30.56.10">
    <property type="match status" value="2"/>
</dbReference>
<dbReference type="EMBL" id="NAJQ01000197">
    <property type="protein sequence ID" value="TKA75307.1"/>
    <property type="molecule type" value="Genomic_DNA"/>
</dbReference>
<evidence type="ECO:0000256" key="11">
    <source>
        <dbReference type="ARBA" id="ARBA00022840"/>
    </source>
</evidence>
<accession>A0A4U0XGR6</accession>
<dbReference type="InterPro" id="IPR040659">
    <property type="entry name" value="PhetRS_B1"/>
</dbReference>
<dbReference type="PANTHER" id="PTHR10947">
    <property type="entry name" value="PHENYLALANYL-TRNA SYNTHETASE BETA CHAIN AND LEUCINE-RICH REPEAT-CONTAINING PROTEIN 47"/>
    <property type="match status" value="1"/>
</dbReference>
<evidence type="ECO:0000256" key="12">
    <source>
        <dbReference type="ARBA" id="ARBA00022842"/>
    </source>
</evidence>
<evidence type="ECO:0000256" key="17">
    <source>
        <dbReference type="SAM" id="MobiDB-lite"/>
    </source>
</evidence>
<dbReference type="Gene3D" id="3.30.930.10">
    <property type="entry name" value="Bira Bifunctional Protein, Domain 2"/>
    <property type="match status" value="1"/>
</dbReference>
<evidence type="ECO:0000256" key="9">
    <source>
        <dbReference type="ARBA" id="ARBA00022723"/>
    </source>
</evidence>
<dbReference type="FunFam" id="3.30.930.10:FF:000052">
    <property type="entry name" value="Phenylalanyl-tRNA synthetase, beta subunit"/>
    <property type="match status" value="1"/>
</dbReference>
<name>A0A4U0XGR6_9PEZI</name>
<evidence type="ECO:0000259" key="18">
    <source>
        <dbReference type="PROSITE" id="PS51483"/>
    </source>
</evidence>
<dbReference type="NCBIfam" id="TIGR00471">
    <property type="entry name" value="pheT_arch"/>
    <property type="match status" value="1"/>
</dbReference>
<dbReference type="GO" id="GO:0006432">
    <property type="term" value="P:phenylalanyl-tRNA aminoacylation"/>
    <property type="evidence" value="ECO:0007669"/>
    <property type="project" value="InterPro"/>
</dbReference>
<dbReference type="GO" id="GO:0003723">
    <property type="term" value="F:RNA binding"/>
    <property type="evidence" value="ECO:0007669"/>
    <property type="project" value="InterPro"/>
</dbReference>
<reference evidence="19 20" key="1">
    <citation type="submission" date="2017-03" db="EMBL/GenBank/DDBJ databases">
        <title>Genomes of endolithic fungi from Antarctica.</title>
        <authorList>
            <person name="Coleine C."/>
            <person name="Masonjones S."/>
            <person name="Stajich J.E."/>
        </authorList>
    </citation>
    <scope>NUCLEOTIDE SEQUENCE [LARGE SCALE GENOMIC DNA]</scope>
    <source>
        <strain evidence="19 20">CCFEE 5184</strain>
    </source>
</reference>
<feature type="region of interest" description="Disordered" evidence="17">
    <location>
        <begin position="532"/>
        <end position="558"/>
    </location>
</feature>
<evidence type="ECO:0000256" key="1">
    <source>
        <dbReference type="ARBA" id="ARBA00001946"/>
    </source>
</evidence>
<dbReference type="AlphaFoldDB" id="A0A4U0XGR6"/>
<evidence type="ECO:0000256" key="16">
    <source>
        <dbReference type="ARBA" id="ARBA00049255"/>
    </source>
</evidence>
<comment type="similarity">
    <text evidence="3">Belongs to the phenylalanyl-tRNA synthetase beta subunit family. Type 2 subfamily.</text>
</comment>
<dbReference type="PANTHER" id="PTHR10947:SF0">
    <property type="entry name" value="PHENYLALANINE--TRNA LIGASE BETA SUBUNIT"/>
    <property type="match status" value="1"/>
</dbReference>
<comment type="cofactor">
    <cofactor evidence="1">
        <name>Mg(2+)</name>
        <dbReference type="ChEBI" id="CHEBI:18420"/>
    </cofactor>
</comment>
<dbReference type="InterPro" id="IPR041616">
    <property type="entry name" value="PheRS_beta_core"/>
</dbReference>
<comment type="subunit">
    <text evidence="4">Tetramer of two alpha and two beta subunits.</text>
</comment>
<dbReference type="PROSITE" id="PS51483">
    <property type="entry name" value="B5"/>
    <property type="match status" value="1"/>
</dbReference>
<dbReference type="InterPro" id="IPR004531">
    <property type="entry name" value="Phe-tRNA-synth_IIc_bsu_arc_euk"/>
</dbReference>
<keyword evidence="7" id="KW-0963">Cytoplasm</keyword>
<proteinExistence type="inferred from homology"/>
<dbReference type="SUPFAM" id="SSF56037">
    <property type="entry name" value="PheT/TilS domain"/>
    <property type="match status" value="1"/>
</dbReference>
<evidence type="ECO:0000256" key="15">
    <source>
        <dbReference type="ARBA" id="ARBA00033189"/>
    </source>
</evidence>
<keyword evidence="14" id="KW-0030">Aminoacyl-tRNA synthetase</keyword>
<dbReference type="GO" id="GO:0005524">
    <property type="term" value="F:ATP binding"/>
    <property type="evidence" value="ECO:0007669"/>
    <property type="project" value="UniProtKB-KW"/>
</dbReference>
<dbReference type="STRING" id="329884.A0A4U0XGR6"/>
<dbReference type="Pfam" id="PF03483">
    <property type="entry name" value="B3_4"/>
    <property type="match status" value="1"/>
</dbReference>
<evidence type="ECO:0000256" key="5">
    <source>
        <dbReference type="ARBA" id="ARBA00012814"/>
    </source>
</evidence>
<protein>
    <recommendedName>
        <fullName evidence="6">Phenylalanine--tRNA ligase beta subunit</fullName>
        <ecNumber evidence="5">6.1.1.20</ecNumber>
    </recommendedName>
    <alternativeName>
        <fullName evidence="15">Phenylalanyl-tRNA synthetase beta subunit</fullName>
    </alternativeName>
</protein>
<gene>
    <name evidence="19" type="ORF">B0A55_07612</name>
</gene>
<evidence type="ECO:0000256" key="3">
    <source>
        <dbReference type="ARBA" id="ARBA00007438"/>
    </source>
</evidence>
<keyword evidence="12" id="KW-0460">Magnesium</keyword>
<keyword evidence="9" id="KW-0479">Metal-binding</keyword>
<keyword evidence="8" id="KW-0436">Ligase</keyword>
<sequence>MPTIGVNKADFYKALGREYTKQEFEELCFDFGIELDEDTSESKRPIIDGVEEAPQLKIEIPANRYDMLCFEGIAMNLNIFLGREAMPNFTLKPPSDGQLQTVTVSKDTERIRPYFSCAILRNIKFTKARYESFIALQDKLHHNLARQRTLVAIGTHDLDTIEGPFTYEALPPEEIQFAPLNQTKAMNGKQMMDFYEKDKHLSRYLPIIRDSPVYPIIYDKHRTVLSMPPIINGNHSKITLATRNVLIDITATDKTKLELTNHILVSMFSRYCAEPFTIEPVQIISDHNGQTRQTPDLTPRPTQASTTYINSICGLSESRESLCTSLARMCYHAHPSLTDSDILEVDIPITRADVLHQADIMEDAAVAYGFNSLPRHLPRTTAFTAAALPLNKLADIIRLESAMAGWAEVMPLILCSHDENYAWLNQPVPFSTNQKPVRLQNPKTAEYQIVRTSLLPGLLKTIRENKRHAVPMKIFEVGDVVFQDKGRERRSRNERHFGACWYGRGSGFEQVHGLMDRVMGMLRVGFISREEGLGEEEEEEEGAKGLKGGKGGKGEGKAGKEGLGYWIEEVDDPTYLPAHAAAIYLRLPSSSSSSSSSQPPPPPQRIGTFGILHPTVLKRFELPFPTSVLEMNVEVFL</sequence>
<dbReference type="Pfam" id="PF03484">
    <property type="entry name" value="B5"/>
    <property type="match status" value="1"/>
</dbReference>
<dbReference type="InterPro" id="IPR045864">
    <property type="entry name" value="aa-tRNA-synth_II/BPL/LPL"/>
</dbReference>